<keyword evidence="3" id="KW-1185">Reference proteome</keyword>
<feature type="region of interest" description="Disordered" evidence="1">
    <location>
        <begin position="104"/>
        <end position="157"/>
    </location>
</feature>
<dbReference type="Proteomes" id="UP000617734">
    <property type="component" value="Unassembled WGS sequence"/>
</dbReference>
<accession>A0A919KRN8</accession>
<evidence type="ECO:0000256" key="1">
    <source>
        <dbReference type="SAM" id="MobiDB-lite"/>
    </source>
</evidence>
<dbReference type="EMBL" id="BNBO01000012">
    <property type="protein sequence ID" value="GHH69596.1"/>
    <property type="molecule type" value="Genomic_DNA"/>
</dbReference>
<dbReference type="AlphaFoldDB" id="A0A919KRN8"/>
<sequence length="157" mass="15187">MDGVVGADDQDDGGLGEVVVDLVTGRTAGTGYRHTVAAIDAVGKAGTRSAAVTVTTVTGGGGGGGTDCPAARSSGRSYVPGDTVAHAGNEYTATCYSTGVVPNARAPGPSGATAAPAEGVPRRGAAARGEMVQGDRGVNLSASPDRAAFGRWEPGGG</sequence>
<reference evidence="2" key="1">
    <citation type="journal article" date="2014" name="Int. J. Syst. Evol. Microbiol.">
        <title>Complete genome sequence of Corynebacterium casei LMG S-19264T (=DSM 44701T), isolated from a smear-ripened cheese.</title>
        <authorList>
            <consortium name="US DOE Joint Genome Institute (JGI-PGF)"/>
            <person name="Walter F."/>
            <person name="Albersmeier A."/>
            <person name="Kalinowski J."/>
            <person name="Ruckert C."/>
        </authorList>
    </citation>
    <scope>NUCLEOTIDE SEQUENCE</scope>
    <source>
        <strain evidence="2">JCM 4646</strain>
    </source>
</reference>
<proteinExistence type="predicted"/>
<evidence type="ECO:0000313" key="3">
    <source>
        <dbReference type="Proteomes" id="UP000617734"/>
    </source>
</evidence>
<name>A0A919KRN8_9ACTN</name>
<protein>
    <submittedName>
        <fullName evidence="2">Uncharacterized protein</fullName>
    </submittedName>
</protein>
<evidence type="ECO:0000313" key="2">
    <source>
        <dbReference type="EMBL" id="GHH69596.1"/>
    </source>
</evidence>
<gene>
    <name evidence="2" type="ORF">GCM10018781_28330</name>
</gene>
<organism evidence="2 3">
    <name type="scientific">Kitasatospora indigofera</name>
    <dbReference type="NCBI Taxonomy" id="67307"/>
    <lineage>
        <taxon>Bacteria</taxon>
        <taxon>Bacillati</taxon>
        <taxon>Actinomycetota</taxon>
        <taxon>Actinomycetes</taxon>
        <taxon>Kitasatosporales</taxon>
        <taxon>Streptomycetaceae</taxon>
        <taxon>Kitasatospora</taxon>
    </lineage>
</organism>
<comment type="caution">
    <text evidence="2">The sequence shown here is derived from an EMBL/GenBank/DDBJ whole genome shotgun (WGS) entry which is preliminary data.</text>
</comment>
<reference evidence="2" key="2">
    <citation type="submission" date="2020-09" db="EMBL/GenBank/DDBJ databases">
        <authorList>
            <person name="Sun Q."/>
            <person name="Ohkuma M."/>
        </authorList>
    </citation>
    <scope>NUCLEOTIDE SEQUENCE</scope>
    <source>
        <strain evidence="2">JCM 4646</strain>
    </source>
</reference>
<feature type="compositionally biased region" description="Low complexity" evidence="1">
    <location>
        <begin position="104"/>
        <end position="119"/>
    </location>
</feature>